<keyword evidence="5 9" id="KW-0547">Nucleotide-binding</keyword>
<feature type="binding site" evidence="9">
    <location>
        <position position="385"/>
    </location>
    <ligand>
        <name>Mg(2+)</name>
        <dbReference type="ChEBI" id="CHEBI:18420"/>
    </ligand>
</feature>
<dbReference type="OrthoDB" id="9802453at2"/>
<evidence type="ECO:0000256" key="9">
    <source>
        <dbReference type="HAMAP-Rule" id="MF_00020"/>
    </source>
</evidence>
<comment type="subcellular location">
    <subcellularLocation>
        <location evidence="9">Cytoplasm</location>
    </subcellularLocation>
</comment>
<dbReference type="RefSeq" id="WP_095351736.1">
    <property type="nucleotide sequence ID" value="NZ_NDFO01000013.1"/>
</dbReference>
<dbReference type="GO" id="GO:0006083">
    <property type="term" value="P:acetate metabolic process"/>
    <property type="evidence" value="ECO:0007669"/>
    <property type="project" value="TreeGrafter"/>
</dbReference>
<dbReference type="GO" id="GO:0006085">
    <property type="term" value="P:acetyl-CoA biosynthetic process"/>
    <property type="evidence" value="ECO:0007669"/>
    <property type="project" value="UniProtKB-UniRule"/>
</dbReference>
<dbReference type="GO" id="GO:0005829">
    <property type="term" value="C:cytosol"/>
    <property type="evidence" value="ECO:0007669"/>
    <property type="project" value="TreeGrafter"/>
</dbReference>
<keyword evidence="4 9" id="KW-0479">Metal-binding</keyword>
<name>A0A270BG14_9PROT</name>
<comment type="caution">
    <text evidence="11">The sequence shown here is derived from an EMBL/GenBank/DDBJ whole genome shotgun (WGS) entry which is preliminary data.</text>
</comment>
<evidence type="ECO:0000256" key="3">
    <source>
        <dbReference type="ARBA" id="ARBA00022679"/>
    </source>
</evidence>
<dbReference type="GO" id="GO:0000287">
    <property type="term" value="F:magnesium ion binding"/>
    <property type="evidence" value="ECO:0007669"/>
    <property type="project" value="UniProtKB-UniRule"/>
</dbReference>
<dbReference type="InterPro" id="IPR004372">
    <property type="entry name" value="Ac/propionate_kinase"/>
</dbReference>
<dbReference type="UniPathway" id="UPA00340">
    <property type="reaction ID" value="UER00458"/>
</dbReference>
<keyword evidence="3 9" id="KW-0808">Transferase</keyword>
<reference evidence="11 12" key="1">
    <citation type="submission" date="2017-04" db="EMBL/GenBank/DDBJ databases">
        <title>Kefir bacterial isolates.</title>
        <authorList>
            <person name="Kim Y."/>
            <person name="Blasche S."/>
            <person name="Patil K.R."/>
        </authorList>
    </citation>
    <scope>NUCLEOTIDE SEQUENCE [LARGE SCALE GENOMIC DNA]</scope>
    <source>
        <strain evidence="11 12">KR-2</strain>
    </source>
</reference>
<dbReference type="InterPro" id="IPR023865">
    <property type="entry name" value="Aliphatic_acid_kinase_CS"/>
</dbReference>
<dbReference type="STRING" id="1231343.Absy_016_034"/>
<evidence type="ECO:0000256" key="2">
    <source>
        <dbReference type="ARBA" id="ARBA00022490"/>
    </source>
</evidence>
<comment type="subunit">
    <text evidence="9">Homodimer.</text>
</comment>
<feature type="site" description="Transition state stabilizer" evidence="9">
    <location>
        <position position="179"/>
    </location>
</feature>
<feature type="binding site" evidence="9">
    <location>
        <begin position="281"/>
        <end position="283"/>
    </location>
    <ligand>
        <name>ATP</name>
        <dbReference type="ChEBI" id="CHEBI:30616"/>
    </ligand>
</feature>
<dbReference type="GO" id="GO:0005524">
    <property type="term" value="F:ATP binding"/>
    <property type="evidence" value="ECO:0007669"/>
    <property type="project" value="UniProtKB-KW"/>
</dbReference>
<dbReference type="PROSITE" id="PS01076">
    <property type="entry name" value="ACETATE_KINASE_2"/>
    <property type="match status" value="1"/>
</dbReference>
<dbReference type="PIRSF" id="PIRSF000722">
    <property type="entry name" value="Acetate_prop_kin"/>
    <property type="match status" value="1"/>
</dbReference>
<keyword evidence="12" id="KW-1185">Reference proteome</keyword>
<dbReference type="InterPro" id="IPR000890">
    <property type="entry name" value="Aliphatic_acid_kin_short-chain"/>
</dbReference>
<sequence length="401" mass="44575">MSNVVIVFNAGSSSLKFTIFKIEKKSIIIKLIKGRIEYDNETFHFLASDHNDQLITQNTFSTKNKEPLEYLFSWLSEHEQGTHHIVGVGHRIVHGGADFVDPVCVTPELLKQLESLTPFAPLHQPQTLAPVHAITKYRPQLPQIVCFDTAFHRSIPDIAQLLPLPRRYGEKGVRRYGFHGLSYDFLSQRLQLIDPELANGRTILAHLGSGASLCALKHGKSFETTMGFSTLDGLMMGSRCGMIDPGALLYMIKEENADWETLVNTLYHQSGLLGVSGISTDMRVLRERLITETDPAIRKHVQQALSLSAYRIVEEIGALAAVMEGIDGLVFTAGIGEHDAELRQTICLALSWLGLKLDTDANQKNADIISSPSSTIRVRVEPTHEELIICQNVLPFIQDAL</sequence>
<evidence type="ECO:0000256" key="5">
    <source>
        <dbReference type="ARBA" id="ARBA00022741"/>
    </source>
</evidence>
<evidence type="ECO:0000256" key="8">
    <source>
        <dbReference type="ARBA" id="ARBA00022842"/>
    </source>
</evidence>
<evidence type="ECO:0000256" key="1">
    <source>
        <dbReference type="ARBA" id="ARBA00008748"/>
    </source>
</evidence>
<comment type="catalytic activity">
    <reaction evidence="9">
        <text>acetate + ATP = acetyl phosphate + ADP</text>
        <dbReference type="Rhea" id="RHEA:11352"/>
        <dbReference type="ChEBI" id="CHEBI:22191"/>
        <dbReference type="ChEBI" id="CHEBI:30089"/>
        <dbReference type="ChEBI" id="CHEBI:30616"/>
        <dbReference type="ChEBI" id="CHEBI:456216"/>
        <dbReference type="EC" id="2.7.2.1"/>
    </reaction>
</comment>
<feature type="binding site" evidence="9">
    <location>
        <position position="16"/>
    </location>
    <ligand>
        <name>ATP</name>
        <dbReference type="ChEBI" id="CHEBI:30616"/>
    </ligand>
</feature>
<evidence type="ECO:0000256" key="10">
    <source>
        <dbReference type="RuleBase" id="RU003835"/>
    </source>
</evidence>
<dbReference type="Proteomes" id="UP000216033">
    <property type="component" value="Unassembled WGS sequence"/>
</dbReference>
<feature type="binding site" evidence="9">
    <location>
        <position position="91"/>
    </location>
    <ligand>
        <name>substrate</name>
    </ligand>
</feature>
<dbReference type="EC" id="2.7.2.1" evidence="9"/>
<organism evidence="11 12">
    <name type="scientific">Acetobacter syzygii</name>
    <dbReference type="NCBI Taxonomy" id="146476"/>
    <lineage>
        <taxon>Bacteria</taxon>
        <taxon>Pseudomonadati</taxon>
        <taxon>Pseudomonadota</taxon>
        <taxon>Alphaproteobacteria</taxon>
        <taxon>Acetobacterales</taxon>
        <taxon>Acetobacteraceae</taxon>
        <taxon>Acetobacter</taxon>
    </lineage>
</organism>
<evidence type="ECO:0000313" key="12">
    <source>
        <dbReference type="Proteomes" id="UP000216033"/>
    </source>
</evidence>
<dbReference type="SUPFAM" id="SSF53067">
    <property type="entry name" value="Actin-like ATPase domain"/>
    <property type="match status" value="2"/>
</dbReference>
<dbReference type="Gene3D" id="3.30.420.40">
    <property type="match status" value="2"/>
</dbReference>
<dbReference type="PANTHER" id="PTHR21060">
    <property type="entry name" value="ACETATE KINASE"/>
    <property type="match status" value="1"/>
</dbReference>
<dbReference type="PANTHER" id="PTHR21060:SF21">
    <property type="entry name" value="ACETATE KINASE"/>
    <property type="match status" value="1"/>
</dbReference>
<dbReference type="HAMAP" id="MF_00020">
    <property type="entry name" value="Acetate_kinase"/>
    <property type="match status" value="1"/>
</dbReference>
<evidence type="ECO:0000256" key="7">
    <source>
        <dbReference type="ARBA" id="ARBA00022840"/>
    </source>
</evidence>
<keyword evidence="2 9" id="KW-0963">Cytoplasm</keyword>
<feature type="binding site" evidence="9">
    <location>
        <begin position="206"/>
        <end position="210"/>
    </location>
    <ligand>
        <name>ATP</name>
        <dbReference type="ChEBI" id="CHEBI:30616"/>
    </ligand>
</feature>
<dbReference type="Pfam" id="PF00871">
    <property type="entry name" value="Acetate_kinase"/>
    <property type="match status" value="1"/>
</dbReference>
<dbReference type="NCBIfam" id="TIGR00016">
    <property type="entry name" value="ackA"/>
    <property type="match status" value="1"/>
</dbReference>
<feature type="active site" description="Proton donor/acceptor" evidence="9">
    <location>
        <position position="148"/>
    </location>
</feature>
<keyword evidence="6 9" id="KW-0418">Kinase</keyword>
<comment type="function">
    <text evidence="9">Catalyzes the formation of acetyl phosphate from acetate and ATP. Can also catalyze the reverse reaction.</text>
</comment>
<gene>
    <name evidence="9" type="primary">ackA</name>
    <name evidence="11" type="ORF">B9K05_10730</name>
</gene>
<dbReference type="PRINTS" id="PR00471">
    <property type="entry name" value="ACETATEKNASE"/>
</dbReference>
<accession>A0A270BG14</accession>
<feature type="binding site" evidence="9">
    <location>
        <begin position="334"/>
        <end position="338"/>
    </location>
    <ligand>
        <name>ATP</name>
        <dbReference type="ChEBI" id="CHEBI:30616"/>
    </ligand>
</feature>
<protein>
    <recommendedName>
        <fullName evidence="9">Acetate kinase</fullName>
        <ecNumber evidence="9">2.7.2.1</ecNumber>
    </recommendedName>
    <alternativeName>
        <fullName evidence="9">Acetokinase</fullName>
    </alternativeName>
</protein>
<keyword evidence="7 9" id="KW-0067">ATP-binding</keyword>
<dbReference type="EMBL" id="NDFP01000012">
    <property type="protein sequence ID" value="PAL23066.1"/>
    <property type="molecule type" value="Genomic_DNA"/>
</dbReference>
<evidence type="ECO:0000313" key="11">
    <source>
        <dbReference type="EMBL" id="PAL23066.1"/>
    </source>
</evidence>
<dbReference type="InterPro" id="IPR043129">
    <property type="entry name" value="ATPase_NBD"/>
</dbReference>
<feature type="binding site" evidence="9">
    <location>
        <position position="9"/>
    </location>
    <ligand>
        <name>Mg(2+)</name>
        <dbReference type="ChEBI" id="CHEBI:18420"/>
    </ligand>
</feature>
<feature type="site" description="Transition state stabilizer" evidence="9">
    <location>
        <position position="239"/>
    </location>
</feature>
<dbReference type="GO" id="GO:0008776">
    <property type="term" value="F:acetate kinase activity"/>
    <property type="evidence" value="ECO:0007669"/>
    <property type="project" value="UniProtKB-UniRule"/>
</dbReference>
<evidence type="ECO:0000256" key="6">
    <source>
        <dbReference type="ARBA" id="ARBA00022777"/>
    </source>
</evidence>
<keyword evidence="8 9" id="KW-0460">Magnesium</keyword>
<evidence type="ECO:0000256" key="4">
    <source>
        <dbReference type="ARBA" id="ARBA00022723"/>
    </source>
</evidence>
<proteinExistence type="inferred from homology"/>
<comment type="pathway">
    <text evidence="9">Metabolic intermediate biosynthesis; acetyl-CoA biosynthesis; acetyl-CoA from acetate: step 1/2.</text>
</comment>
<dbReference type="AlphaFoldDB" id="A0A270BG14"/>
<comment type="cofactor">
    <cofactor evidence="9">
        <name>Mg(2+)</name>
        <dbReference type="ChEBI" id="CHEBI:18420"/>
    </cofactor>
    <cofactor evidence="9">
        <name>Mn(2+)</name>
        <dbReference type="ChEBI" id="CHEBI:29035"/>
    </cofactor>
    <text evidence="9">Mg(2+). Can also accept Mn(2+).</text>
</comment>
<comment type="similarity">
    <text evidence="1 9 10">Belongs to the acetokinase family.</text>
</comment>